<keyword evidence="1" id="KW-0805">Transcription regulation</keyword>
<sequence>MSVTIKDIAKVCGVSPSTVSRVIADNPRISQKTKKKVREAMKELGYHPNFNARSLVANSTSTIGIVMPRASDEAFSHPFFPEVIRGISVAAHEKDYMILMTTGSTKDEQMEAVSKMVQGKRVDGIVLLSSIINDPFISMLLEWNFPFVLIGSPAEKIDKVNYVDNDNIAAAKKATLHLIEKGHKRVAFIGGLKDLVVTKHRLEGYKQALEEANIDFDQSITSYVDFRKEAGYQAINQLFENKKPPTAILVTDDMIGFGVLTAIQEKGYKIPNDVAVVSFNNFTMAELSSPSLSSVDISIFQLGYQSAKRLFDLIKDSSLDPIGIEVPSKLVVRQSSKTIKKIYK</sequence>
<name>A0A1D2YTG7_9BACI</name>
<evidence type="ECO:0000313" key="6">
    <source>
        <dbReference type="Proteomes" id="UP000243739"/>
    </source>
</evidence>
<dbReference type="PANTHER" id="PTHR30146:SF109">
    <property type="entry name" value="HTH-TYPE TRANSCRIPTIONAL REGULATOR GALS"/>
    <property type="match status" value="1"/>
</dbReference>
<evidence type="ECO:0000256" key="2">
    <source>
        <dbReference type="ARBA" id="ARBA00023125"/>
    </source>
</evidence>
<dbReference type="InterPro" id="IPR046335">
    <property type="entry name" value="LacI/GalR-like_sensor"/>
</dbReference>
<keyword evidence="6" id="KW-1185">Reference proteome</keyword>
<dbReference type="Gene3D" id="1.10.260.40">
    <property type="entry name" value="lambda repressor-like DNA-binding domains"/>
    <property type="match status" value="1"/>
</dbReference>
<dbReference type="SMART" id="SM00354">
    <property type="entry name" value="HTH_LACI"/>
    <property type="match status" value="1"/>
</dbReference>
<dbReference type="OrthoDB" id="9788209at2"/>
<accession>A0A1D2YTG7</accession>
<dbReference type="PANTHER" id="PTHR30146">
    <property type="entry name" value="LACI-RELATED TRANSCRIPTIONAL REPRESSOR"/>
    <property type="match status" value="1"/>
</dbReference>
<evidence type="ECO:0000259" key="4">
    <source>
        <dbReference type="PROSITE" id="PS50932"/>
    </source>
</evidence>
<dbReference type="InterPro" id="IPR028082">
    <property type="entry name" value="Peripla_BP_I"/>
</dbReference>
<evidence type="ECO:0000256" key="1">
    <source>
        <dbReference type="ARBA" id="ARBA00023015"/>
    </source>
</evidence>
<keyword evidence="2" id="KW-0238">DNA-binding</keyword>
<dbReference type="GO" id="GO:0000976">
    <property type="term" value="F:transcription cis-regulatory region binding"/>
    <property type="evidence" value="ECO:0007669"/>
    <property type="project" value="TreeGrafter"/>
</dbReference>
<evidence type="ECO:0000256" key="3">
    <source>
        <dbReference type="ARBA" id="ARBA00023163"/>
    </source>
</evidence>
<dbReference type="InterPro" id="IPR010982">
    <property type="entry name" value="Lambda_DNA-bd_dom_sf"/>
</dbReference>
<keyword evidence="3" id="KW-0804">Transcription</keyword>
<dbReference type="Pfam" id="PF00356">
    <property type="entry name" value="LacI"/>
    <property type="match status" value="1"/>
</dbReference>
<dbReference type="Proteomes" id="UP000243739">
    <property type="component" value="Unassembled WGS sequence"/>
</dbReference>
<dbReference type="InterPro" id="IPR000843">
    <property type="entry name" value="HTH_LacI"/>
</dbReference>
<dbReference type="GO" id="GO:0003700">
    <property type="term" value="F:DNA-binding transcription factor activity"/>
    <property type="evidence" value="ECO:0007669"/>
    <property type="project" value="TreeGrafter"/>
</dbReference>
<dbReference type="SUPFAM" id="SSF47413">
    <property type="entry name" value="lambda repressor-like DNA-binding domains"/>
    <property type="match status" value="1"/>
</dbReference>
<feature type="domain" description="HTH lacI-type" evidence="4">
    <location>
        <begin position="3"/>
        <end position="57"/>
    </location>
</feature>
<dbReference type="SUPFAM" id="SSF53822">
    <property type="entry name" value="Periplasmic binding protein-like I"/>
    <property type="match status" value="1"/>
</dbReference>
<dbReference type="CDD" id="cd01392">
    <property type="entry name" value="HTH_LacI"/>
    <property type="match status" value="1"/>
</dbReference>
<dbReference type="EMBL" id="MIJF01000039">
    <property type="protein sequence ID" value="OEF98980.1"/>
    <property type="molecule type" value="Genomic_DNA"/>
</dbReference>
<protein>
    <submittedName>
        <fullName evidence="5">LacI family transcriptional regulator</fullName>
    </submittedName>
</protein>
<evidence type="ECO:0000313" key="5">
    <source>
        <dbReference type="EMBL" id="OEF98980.1"/>
    </source>
</evidence>
<dbReference type="PROSITE" id="PS50932">
    <property type="entry name" value="HTH_LACI_2"/>
    <property type="match status" value="1"/>
</dbReference>
<dbReference type="AlphaFoldDB" id="A0A1D2YTG7"/>
<dbReference type="RefSeq" id="WP_069657146.1">
    <property type="nucleotide sequence ID" value="NZ_MIJF01000039.1"/>
</dbReference>
<gene>
    <name evidence="5" type="ORF">BHF71_10380</name>
</gene>
<dbReference type="Pfam" id="PF13377">
    <property type="entry name" value="Peripla_BP_3"/>
    <property type="match status" value="1"/>
</dbReference>
<reference evidence="5 6" key="1">
    <citation type="submission" date="2016-09" db="EMBL/GenBank/DDBJ databases">
        <title>Draft genome sequence for the type strain of Vulcanibacillus modesticaldus BR, a strictly anaerobic, moderately thermophilic, and nitrate-reducing bacterium from deep sea-hydrothermal vents of the Mid-Atlantic Ridge.</title>
        <authorList>
            <person name="Abin C.A."/>
            <person name="Hollibaugh J.T."/>
        </authorList>
    </citation>
    <scope>NUCLEOTIDE SEQUENCE [LARGE SCALE GENOMIC DNA]</scope>
    <source>
        <strain evidence="5 6">BR</strain>
    </source>
</reference>
<organism evidence="5 6">
    <name type="scientific">Vulcanibacillus modesticaldus</name>
    <dbReference type="NCBI Taxonomy" id="337097"/>
    <lineage>
        <taxon>Bacteria</taxon>
        <taxon>Bacillati</taxon>
        <taxon>Bacillota</taxon>
        <taxon>Bacilli</taxon>
        <taxon>Bacillales</taxon>
        <taxon>Bacillaceae</taxon>
        <taxon>Vulcanibacillus</taxon>
    </lineage>
</organism>
<dbReference type="Gene3D" id="3.40.50.2300">
    <property type="match status" value="2"/>
</dbReference>
<dbReference type="STRING" id="337097.BHF71_10380"/>
<proteinExistence type="predicted"/>
<dbReference type="CDD" id="cd06294">
    <property type="entry name" value="PBP1_MalR-like"/>
    <property type="match status" value="1"/>
</dbReference>
<comment type="caution">
    <text evidence="5">The sequence shown here is derived from an EMBL/GenBank/DDBJ whole genome shotgun (WGS) entry which is preliminary data.</text>
</comment>